<feature type="region of interest" description="Disordered" evidence="1">
    <location>
        <begin position="1"/>
        <end position="32"/>
    </location>
</feature>
<dbReference type="EMBL" id="JARQWQ010000112">
    <property type="protein sequence ID" value="KAK2550292.1"/>
    <property type="molecule type" value="Genomic_DNA"/>
</dbReference>
<feature type="region of interest" description="Disordered" evidence="1">
    <location>
        <begin position="79"/>
        <end position="107"/>
    </location>
</feature>
<evidence type="ECO:0000313" key="2">
    <source>
        <dbReference type="EMBL" id="KAK2550292.1"/>
    </source>
</evidence>
<gene>
    <name evidence="2" type="ORF">P5673_028979</name>
</gene>
<dbReference type="AlphaFoldDB" id="A0AAD9UUM4"/>
<protein>
    <submittedName>
        <fullName evidence="2">Uncharacterized protein</fullName>
    </submittedName>
</protein>
<organism evidence="2 3">
    <name type="scientific">Acropora cervicornis</name>
    <name type="common">Staghorn coral</name>
    <dbReference type="NCBI Taxonomy" id="6130"/>
    <lineage>
        <taxon>Eukaryota</taxon>
        <taxon>Metazoa</taxon>
        <taxon>Cnidaria</taxon>
        <taxon>Anthozoa</taxon>
        <taxon>Hexacorallia</taxon>
        <taxon>Scleractinia</taxon>
        <taxon>Astrocoeniina</taxon>
        <taxon>Acroporidae</taxon>
        <taxon>Acropora</taxon>
    </lineage>
</organism>
<evidence type="ECO:0000256" key="1">
    <source>
        <dbReference type="SAM" id="MobiDB-lite"/>
    </source>
</evidence>
<dbReference type="Proteomes" id="UP001249851">
    <property type="component" value="Unassembled WGS sequence"/>
</dbReference>
<reference evidence="2" key="2">
    <citation type="journal article" date="2023" name="Science">
        <title>Genomic signatures of disease resistance in endangered staghorn corals.</title>
        <authorList>
            <person name="Vollmer S.V."/>
            <person name="Selwyn J.D."/>
            <person name="Despard B.A."/>
            <person name="Roesel C.L."/>
        </authorList>
    </citation>
    <scope>NUCLEOTIDE SEQUENCE</scope>
    <source>
        <strain evidence="2">K2</strain>
    </source>
</reference>
<evidence type="ECO:0000313" key="3">
    <source>
        <dbReference type="Proteomes" id="UP001249851"/>
    </source>
</evidence>
<sequence>MCAISSNPSKPKKTLRNPGLKEGQPLPGNGTCKHYKKSYRWLRWTKIEIKIILSSKARTCPEMTTESINRLERQLHEKLKNNQNGRAKGSKWTAGVPPEGKCRHTKP</sequence>
<comment type="caution">
    <text evidence="2">The sequence shown here is derived from an EMBL/GenBank/DDBJ whole genome shotgun (WGS) entry which is preliminary data.</text>
</comment>
<name>A0AAD9UUM4_ACRCE</name>
<accession>A0AAD9UUM4</accession>
<keyword evidence="3" id="KW-1185">Reference proteome</keyword>
<proteinExistence type="predicted"/>
<reference evidence="2" key="1">
    <citation type="journal article" date="2023" name="G3 (Bethesda)">
        <title>Whole genome assembly and annotation of the endangered Caribbean coral Acropora cervicornis.</title>
        <authorList>
            <person name="Selwyn J.D."/>
            <person name="Vollmer S.V."/>
        </authorList>
    </citation>
    <scope>NUCLEOTIDE SEQUENCE</scope>
    <source>
        <strain evidence="2">K2</strain>
    </source>
</reference>